<protein>
    <submittedName>
        <fullName evidence="9">Acyl-[acyl-carrier-protein]--UDP-N-acetylglucosamine O-acyltransferase</fullName>
    </submittedName>
</protein>
<name>A0A8J3D8U9_9BACT</name>
<gene>
    <name evidence="9" type="primary">lpxA</name>
    <name evidence="9" type="ORF">GCM10007047_00020</name>
</gene>
<dbReference type="PANTHER" id="PTHR43480">
    <property type="entry name" value="ACYL-[ACYL-CARRIER-PROTEIN]--UDP-N-ACETYLGLUCOSAMINE O-ACYLTRANSFERASE"/>
    <property type="match status" value="1"/>
</dbReference>
<evidence type="ECO:0000259" key="8">
    <source>
        <dbReference type="Pfam" id="PF13720"/>
    </source>
</evidence>
<evidence type="ECO:0000256" key="4">
    <source>
        <dbReference type="ARBA" id="ARBA00022679"/>
    </source>
</evidence>
<dbReference type="InterPro" id="IPR037157">
    <property type="entry name" value="Acetyltransf_C_sf"/>
</dbReference>
<keyword evidence="3" id="KW-0441">Lipid A biosynthesis</keyword>
<dbReference type="SUPFAM" id="SSF51161">
    <property type="entry name" value="Trimeric LpxA-like enzymes"/>
    <property type="match status" value="1"/>
</dbReference>
<dbReference type="InterPro" id="IPR018357">
    <property type="entry name" value="Hexapep_transf_CS"/>
</dbReference>
<dbReference type="PROSITE" id="PS00101">
    <property type="entry name" value="HEXAPEP_TRANSFERASES"/>
    <property type="match status" value="1"/>
</dbReference>
<dbReference type="RefSeq" id="WP_189510404.1">
    <property type="nucleotide sequence ID" value="NZ_BMXG01000001.1"/>
</dbReference>
<evidence type="ECO:0000256" key="2">
    <source>
        <dbReference type="ARBA" id="ARBA00022516"/>
    </source>
</evidence>
<keyword evidence="4" id="KW-0808">Transferase</keyword>
<dbReference type="InterPro" id="IPR010137">
    <property type="entry name" value="Lipid_A_LpxA"/>
</dbReference>
<reference evidence="9" key="1">
    <citation type="journal article" date="2014" name="Int. J. Syst. Evol. Microbiol.">
        <title>Complete genome sequence of Corynebacterium casei LMG S-19264T (=DSM 44701T), isolated from a smear-ripened cheese.</title>
        <authorList>
            <consortium name="US DOE Joint Genome Institute (JGI-PGF)"/>
            <person name="Walter F."/>
            <person name="Albersmeier A."/>
            <person name="Kalinowski J."/>
            <person name="Ruckert C."/>
        </authorList>
    </citation>
    <scope>NUCLEOTIDE SEQUENCE</scope>
    <source>
        <strain evidence="9">KCTC 12870</strain>
    </source>
</reference>
<keyword evidence="7" id="KW-0012">Acyltransferase</keyword>
<dbReference type="InterPro" id="IPR029098">
    <property type="entry name" value="Acetyltransf_C"/>
</dbReference>
<dbReference type="Proteomes" id="UP000642829">
    <property type="component" value="Unassembled WGS sequence"/>
</dbReference>
<dbReference type="Pfam" id="PF13720">
    <property type="entry name" value="Acetyltransf_11"/>
    <property type="match status" value="1"/>
</dbReference>
<reference evidence="9" key="2">
    <citation type="submission" date="2020-09" db="EMBL/GenBank/DDBJ databases">
        <authorList>
            <person name="Sun Q."/>
            <person name="Kim S."/>
        </authorList>
    </citation>
    <scope>NUCLEOTIDE SEQUENCE</scope>
    <source>
        <strain evidence="9">KCTC 12870</strain>
    </source>
</reference>
<keyword evidence="5" id="KW-0677">Repeat</keyword>
<evidence type="ECO:0000313" key="10">
    <source>
        <dbReference type="Proteomes" id="UP000642829"/>
    </source>
</evidence>
<dbReference type="PANTHER" id="PTHR43480:SF1">
    <property type="entry name" value="ACYL-[ACYL-CARRIER-PROTEIN]--UDP-N-ACETYLGLUCOSAMINE O-ACYLTRANSFERASE, MITOCHONDRIAL-RELATED"/>
    <property type="match status" value="1"/>
</dbReference>
<evidence type="ECO:0000256" key="6">
    <source>
        <dbReference type="ARBA" id="ARBA00023098"/>
    </source>
</evidence>
<dbReference type="Gene3D" id="2.160.10.10">
    <property type="entry name" value="Hexapeptide repeat proteins"/>
    <property type="match status" value="1"/>
</dbReference>
<keyword evidence="10" id="KW-1185">Reference proteome</keyword>
<sequence>MDTTNNGHSGIEDYVQMGEGVVISPFAVVKSGSVLGAEVTVDHFAVIGGNPQYLRFDPRTQSGVRVGTKTVIREGVTINRSIHTGHDTTIGGNGFLMANCHVGHDCVVGDYVVLANGVLLGGHVTVGDHVFIGGNSAVHQFCRIGESAMIGGVARITYDVPPFVMAANENEVAGLNLIGLKRRGFTEEEISDLKRCYRAVYLGKLAGSPVKKADAALAENLPTTDRGKQFLNFFTYSDSRGFIRSRASTQRIKV</sequence>
<evidence type="ECO:0000256" key="1">
    <source>
        <dbReference type="ARBA" id="ARBA00022490"/>
    </source>
</evidence>
<evidence type="ECO:0000256" key="5">
    <source>
        <dbReference type="ARBA" id="ARBA00022737"/>
    </source>
</evidence>
<dbReference type="Pfam" id="PF00132">
    <property type="entry name" value="Hexapep"/>
    <property type="match status" value="1"/>
</dbReference>
<proteinExistence type="predicted"/>
<organism evidence="9 10">
    <name type="scientific">Cerasicoccus arenae</name>
    <dbReference type="NCBI Taxonomy" id="424488"/>
    <lineage>
        <taxon>Bacteria</taxon>
        <taxon>Pseudomonadati</taxon>
        <taxon>Verrucomicrobiota</taxon>
        <taxon>Opitutia</taxon>
        <taxon>Puniceicoccales</taxon>
        <taxon>Cerasicoccaceae</taxon>
        <taxon>Cerasicoccus</taxon>
    </lineage>
</organism>
<keyword evidence="2" id="KW-0444">Lipid biosynthesis</keyword>
<dbReference type="PIRSF" id="PIRSF000456">
    <property type="entry name" value="UDP-GlcNAc_acltr"/>
    <property type="match status" value="1"/>
</dbReference>
<dbReference type="AlphaFoldDB" id="A0A8J3D8U9"/>
<dbReference type="GO" id="GO:0009245">
    <property type="term" value="P:lipid A biosynthetic process"/>
    <property type="evidence" value="ECO:0007669"/>
    <property type="project" value="UniProtKB-KW"/>
</dbReference>
<evidence type="ECO:0000256" key="7">
    <source>
        <dbReference type="ARBA" id="ARBA00023315"/>
    </source>
</evidence>
<comment type="caution">
    <text evidence="9">The sequence shown here is derived from an EMBL/GenBank/DDBJ whole genome shotgun (WGS) entry which is preliminary data.</text>
</comment>
<dbReference type="NCBIfam" id="NF003657">
    <property type="entry name" value="PRK05289.1"/>
    <property type="match status" value="1"/>
</dbReference>
<evidence type="ECO:0000313" key="9">
    <source>
        <dbReference type="EMBL" id="GHB89615.1"/>
    </source>
</evidence>
<dbReference type="InterPro" id="IPR011004">
    <property type="entry name" value="Trimer_LpxA-like_sf"/>
</dbReference>
<dbReference type="GO" id="GO:0008780">
    <property type="term" value="F:acyl-[acyl-carrier-protein]-UDP-N-acetylglucosamine O-acyltransferase activity"/>
    <property type="evidence" value="ECO:0007669"/>
    <property type="project" value="InterPro"/>
</dbReference>
<dbReference type="GO" id="GO:0016020">
    <property type="term" value="C:membrane"/>
    <property type="evidence" value="ECO:0007669"/>
    <property type="project" value="GOC"/>
</dbReference>
<dbReference type="Gene3D" id="1.20.1180.10">
    <property type="entry name" value="Udp N-acetylglucosamine O-acyltransferase, C-terminal domain"/>
    <property type="match status" value="1"/>
</dbReference>
<dbReference type="EMBL" id="BMXG01000001">
    <property type="protein sequence ID" value="GHB89615.1"/>
    <property type="molecule type" value="Genomic_DNA"/>
</dbReference>
<keyword evidence="1" id="KW-0963">Cytoplasm</keyword>
<evidence type="ECO:0000256" key="3">
    <source>
        <dbReference type="ARBA" id="ARBA00022556"/>
    </source>
</evidence>
<keyword evidence="6" id="KW-0443">Lipid metabolism</keyword>
<feature type="domain" description="UDP N-acetylglucosamine O-acyltransferase C-terminal" evidence="8">
    <location>
        <begin position="159"/>
        <end position="243"/>
    </location>
</feature>
<dbReference type="NCBIfam" id="TIGR01852">
    <property type="entry name" value="lipid_A_lpxA"/>
    <property type="match status" value="1"/>
</dbReference>
<dbReference type="InterPro" id="IPR001451">
    <property type="entry name" value="Hexapep"/>
</dbReference>
<accession>A0A8J3D8U9</accession>